<keyword evidence="2" id="KW-1185">Reference proteome</keyword>
<accession>A0A5C5WZI6</accession>
<reference evidence="1 2" key="1">
    <citation type="submission" date="2019-02" db="EMBL/GenBank/DDBJ databases">
        <title>Deep-cultivation of Planctomycetes and their phenomic and genomic characterization uncovers novel biology.</title>
        <authorList>
            <person name="Wiegand S."/>
            <person name="Jogler M."/>
            <person name="Boedeker C."/>
            <person name="Pinto D."/>
            <person name="Vollmers J."/>
            <person name="Rivas-Marin E."/>
            <person name="Kohn T."/>
            <person name="Peeters S.H."/>
            <person name="Heuer A."/>
            <person name="Rast P."/>
            <person name="Oberbeckmann S."/>
            <person name="Bunk B."/>
            <person name="Jeske O."/>
            <person name="Meyerdierks A."/>
            <person name="Storesund J.E."/>
            <person name="Kallscheuer N."/>
            <person name="Luecker S."/>
            <person name="Lage O.M."/>
            <person name="Pohl T."/>
            <person name="Merkel B.J."/>
            <person name="Hornburger P."/>
            <person name="Mueller R.-W."/>
            <person name="Bruemmer F."/>
            <person name="Labrenz M."/>
            <person name="Spormann A.M."/>
            <person name="Op Den Camp H."/>
            <person name="Overmann J."/>
            <person name="Amann R."/>
            <person name="Jetten M.S.M."/>
            <person name="Mascher T."/>
            <person name="Medema M.H."/>
            <person name="Devos D.P."/>
            <person name="Kaster A.-K."/>
            <person name="Ovreas L."/>
            <person name="Rohde M."/>
            <person name="Galperin M.Y."/>
            <person name="Jogler C."/>
        </authorList>
    </citation>
    <scope>NUCLEOTIDE SEQUENCE [LARGE SCALE GENOMIC DNA]</scope>
    <source>
        <strain evidence="1 2">KOR42</strain>
    </source>
</reference>
<dbReference type="Proteomes" id="UP000317243">
    <property type="component" value="Unassembled WGS sequence"/>
</dbReference>
<evidence type="ECO:0000313" key="1">
    <source>
        <dbReference type="EMBL" id="TWT55303.1"/>
    </source>
</evidence>
<evidence type="ECO:0000313" key="2">
    <source>
        <dbReference type="Proteomes" id="UP000317243"/>
    </source>
</evidence>
<dbReference type="EMBL" id="SIHI01000005">
    <property type="protein sequence ID" value="TWT55303.1"/>
    <property type="molecule type" value="Genomic_DNA"/>
</dbReference>
<organism evidence="1 2">
    <name type="scientific">Thalassoglobus neptunius</name>
    <dbReference type="NCBI Taxonomy" id="1938619"/>
    <lineage>
        <taxon>Bacteria</taxon>
        <taxon>Pseudomonadati</taxon>
        <taxon>Planctomycetota</taxon>
        <taxon>Planctomycetia</taxon>
        <taxon>Planctomycetales</taxon>
        <taxon>Planctomycetaceae</taxon>
        <taxon>Thalassoglobus</taxon>
    </lineage>
</organism>
<name>A0A5C5WZI6_9PLAN</name>
<sequence>MNKAGDLANAVREWRLSNSVPSEALGIDPQTVEIE</sequence>
<proteinExistence type="predicted"/>
<protein>
    <submittedName>
        <fullName evidence="1">Uncharacterized protein</fullName>
    </submittedName>
</protein>
<comment type="caution">
    <text evidence="1">The sequence shown here is derived from an EMBL/GenBank/DDBJ whole genome shotgun (WGS) entry which is preliminary data.</text>
</comment>
<dbReference type="AlphaFoldDB" id="A0A5C5WZI6"/>
<gene>
    <name evidence="1" type="ORF">KOR42_29310</name>
</gene>